<evidence type="ECO:0000256" key="7">
    <source>
        <dbReference type="ARBA" id="ARBA00022741"/>
    </source>
</evidence>
<keyword evidence="7" id="KW-0547">Nucleotide-binding</keyword>
<protein>
    <recommendedName>
        <fullName evidence="4">Pantoate--beta-alanine ligase</fullName>
        <ecNumber evidence="3">6.3.2.1</ecNumber>
    </recommendedName>
    <alternativeName>
        <fullName evidence="10">Pantoate-activating enzyme</fullName>
    </alternativeName>
    <alternativeName>
        <fullName evidence="9">Pantothenate synthetase</fullName>
    </alternativeName>
</protein>
<dbReference type="HAMAP" id="MF_00158">
    <property type="entry name" value="PanC"/>
    <property type="match status" value="1"/>
</dbReference>
<comment type="catalytic activity">
    <reaction evidence="11">
        <text>(R)-pantoate + beta-alanine + ATP = (R)-pantothenate + AMP + diphosphate + H(+)</text>
        <dbReference type="Rhea" id="RHEA:10912"/>
        <dbReference type="ChEBI" id="CHEBI:15378"/>
        <dbReference type="ChEBI" id="CHEBI:15980"/>
        <dbReference type="ChEBI" id="CHEBI:29032"/>
        <dbReference type="ChEBI" id="CHEBI:30616"/>
        <dbReference type="ChEBI" id="CHEBI:33019"/>
        <dbReference type="ChEBI" id="CHEBI:57966"/>
        <dbReference type="ChEBI" id="CHEBI:456215"/>
        <dbReference type="EC" id="6.3.2.1"/>
    </reaction>
</comment>
<reference evidence="12 13" key="2">
    <citation type="journal article" date="2014" name="J. Gen. Appl. Microbiol.">
        <title>The early diverging ascomycetous budding yeast Saitoella complicata has three histone deacetylases belonging to the Clr6, Hos2, and Rpd3 lineages.</title>
        <authorList>
            <person name="Nishida H."/>
            <person name="Matsumoto T."/>
            <person name="Kondo S."/>
            <person name="Hamamoto M."/>
            <person name="Yoshikawa H."/>
        </authorList>
    </citation>
    <scope>NUCLEOTIDE SEQUENCE [LARGE SCALE GENOMIC DNA]</scope>
    <source>
        <strain evidence="12 13">NRRL Y-17804</strain>
    </source>
</reference>
<keyword evidence="5" id="KW-0436">Ligase</keyword>
<comment type="similarity">
    <text evidence="2">Belongs to the pantothenate synthetase family.</text>
</comment>
<name>A0A0E9NJB6_SAICN</name>
<reference evidence="12 13" key="1">
    <citation type="journal article" date="2011" name="J. Gen. Appl. Microbiol.">
        <title>Draft genome sequencing of the enigmatic yeast Saitoella complicata.</title>
        <authorList>
            <person name="Nishida H."/>
            <person name="Hamamoto M."/>
            <person name="Sugiyama J."/>
        </authorList>
    </citation>
    <scope>NUCLEOTIDE SEQUENCE [LARGE SCALE GENOMIC DNA]</scope>
    <source>
        <strain evidence="12 13">NRRL Y-17804</strain>
    </source>
</reference>
<dbReference type="NCBIfam" id="TIGR00018">
    <property type="entry name" value="panC"/>
    <property type="match status" value="1"/>
</dbReference>
<evidence type="ECO:0000256" key="1">
    <source>
        <dbReference type="ARBA" id="ARBA00004990"/>
    </source>
</evidence>
<dbReference type="FunFam" id="3.40.50.620:FF:000013">
    <property type="entry name" value="Pantothenate synthetase"/>
    <property type="match status" value="1"/>
</dbReference>
<keyword evidence="8" id="KW-0067">ATP-binding</keyword>
<dbReference type="PANTHER" id="PTHR21299">
    <property type="entry name" value="CYTIDYLATE KINASE/PANTOATE-BETA-ALANINE LIGASE"/>
    <property type="match status" value="1"/>
</dbReference>
<dbReference type="SUPFAM" id="SSF52374">
    <property type="entry name" value="Nucleotidylyl transferase"/>
    <property type="match status" value="1"/>
</dbReference>
<keyword evidence="6" id="KW-0566">Pantothenate biosynthesis</keyword>
<dbReference type="GO" id="GO:0015940">
    <property type="term" value="P:pantothenate biosynthetic process"/>
    <property type="evidence" value="ECO:0007669"/>
    <property type="project" value="UniProtKB-UniPathway"/>
</dbReference>
<evidence type="ECO:0000313" key="12">
    <source>
        <dbReference type="EMBL" id="GAO49495.1"/>
    </source>
</evidence>
<dbReference type="EMBL" id="BACD03000023">
    <property type="protein sequence ID" value="GAO49495.1"/>
    <property type="molecule type" value="Genomic_DNA"/>
</dbReference>
<evidence type="ECO:0000256" key="8">
    <source>
        <dbReference type="ARBA" id="ARBA00022840"/>
    </source>
</evidence>
<dbReference type="InterPro" id="IPR014729">
    <property type="entry name" value="Rossmann-like_a/b/a_fold"/>
</dbReference>
<evidence type="ECO:0000256" key="6">
    <source>
        <dbReference type="ARBA" id="ARBA00022655"/>
    </source>
</evidence>
<organism evidence="12 13">
    <name type="scientific">Saitoella complicata (strain BCRC 22490 / CBS 7301 / JCM 7358 / NBRC 10748 / NRRL Y-17804)</name>
    <dbReference type="NCBI Taxonomy" id="698492"/>
    <lineage>
        <taxon>Eukaryota</taxon>
        <taxon>Fungi</taxon>
        <taxon>Dikarya</taxon>
        <taxon>Ascomycota</taxon>
        <taxon>Taphrinomycotina</taxon>
        <taxon>Taphrinomycotina incertae sedis</taxon>
        <taxon>Saitoella</taxon>
    </lineage>
</organism>
<sequence>MNIGQKSTGAIRTLLRRPIPSSRLPPLLSRPMSATSDIKILRTVAEVRQWRRDLLVKNESVGFVPTMGALHAGHLALVNHSKKENDHTIVSIFVNPAQFAPHEDLDQYPRTFDSDKAKLDELGGVSAIFLPTVKEMYPNGIKLDRSKQVGAFVEVQGLSHQLEGSVRPHFFRGVATVVTKLLNIVQPERLYLGQKDVQQTVVVRRMVTDLHIPTDVRVCPTVRESDGLAMSSRNAYLNEEQWERANILIQALKAGEEAYLAGARSQKDIVGAAVAVIGDLMLKSENGVTLEYMSLADPETLQEIDEIPEGGKAIMSGAVRIGNAAKGERVTRIIDNQFLPRDA</sequence>
<dbReference type="GO" id="GO:0005524">
    <property type="term" value="F:ATP binding"/>
    <property type="evidence" value="ECO:0007669"/>
    <property type="project" value="UniProtKB-KW"/>
</dbReference>
<dbReference type="NCBIfam" id="TIGR00125">
    <property type="entry name" value="cyt_tran_rel"/>
    <property type="match status" value="1"/>
</dbReference>
<gene>
    <name evidence="12" type="ORF">G7K_3644-t1</name>
</gene>
<dbReference type="Pfam" id="PF02569">
    <property type="entry name" value="Pantoate_ligase"/>
    <property type="match status" value="1"/>
</dbReference>
<evidence type="ECO:0000256" key="3">
    <source>
        <dbReference type="ARBA" id="ARBA00012219"/>
    </source>
</evidence>
<dbReference type="InterPro" id="IPR003721">
    <property type="entry name" value="Pantoate_ligase"/>
</dbReference>
<reference evidence="12 13" key="3">
    <citation type="journal article" date="2015" name="Genome Announc.">
        <title>Draft Genome Sequence of the Archiascomycetous Yeast Saitoella complicata.</title>
        <authorList>
            <person name="Yamauchi K."/>
            <person name="Kondo S."/>
            <person name="Hamamoto M."/>
            <person name="Takahashi Y."/>
            <person name="Ogura Y."/>
            <person name="Hayashi T."/>
            <person name="Nishida H."/>
        </authorList>
    </citation>
    <scope>NUCLEOTIDE SEQUENCE [LARGE SCALE GENOMIC DNA]</scope>
    <source>
        <strain evidence="12 13">NRRL Y-17804</strain>
    </source>
</reference>
<dbReference type="PANTHER" id="PTHR21299:SF1">
    <property type="entry name" value="PANTOATE--BETA-ALANINE LIGASE"/>
    <property type="match status" value="1"/>
</dbReference>
<dbReference type="EC" id="6.3.2.1" evidence="3"/>
<comment type="pathway">
    <text evidence="1">Cofactor biosynthesis; (R)-pantothenate biosynthesis; (R)-pantothenate from (R)-pantoate and beta-alanine: step 1/1.</text>
</comment>
<keyword evidence="13" id="KW-1185">Reference proteome</keyword>
<dbReference type="STRING" id="698492.A0A0E9NJB6"/>
<dbReference type="CDD" id="cd00560">
    <property type="entry name" value="PanC"/>
    <property type="match status" value="1"/>
</dbReference>
<proteinExistence type="inferred from homology"/>
<dbReference type="Gene3D" id="3.40.50.620">
    <property type="entry name" value="HUPs"/>
    <property type="match status" value="1"/>
</dbReference>
<evidence type="ECO:0000256" key="2">
    <source>
        <dbReference type="ARBA" id="ARBA00009256"/>
    </source>
</evidence>
<evidence type="ECO:0000256" key="9">
    <source>
        <dbReference type="ARBA" id="ARBA00029902"/>
    </source>
</evidence>
<evidence type="ECO:0000256" key="5">
    <source>
        <dbReference type="ARBA" id="ARBA00022598"/>
    </source>
</evidence>
<evidence type="ECO:0000256" key="11">
    <source>
        <dbReference type="ARBA" id="ARBA00048258"/>
    </source>
</evidence>
<dbReference type="UniPathway" id="UPA00028">
    <property type="reaction ID" value="UER00005"/>
</dbReference>
<dbReference type="GO" id="GO:0004592">
    <property type="term" value="F:pantoate-beta-alanine ligase activity"/>
    <property type="evidence" value="ECO:0007669"/>
    <property type="project" value="UniProtKB-EC"/>
</dbReference>
<dbReference type="Gene3D" id="3.30.1300.10">
    <property type="entry name" value="Pantoate-beta-alanine ligase, C-terminal domain"/>
    <property type="match status" value="1"/>
</dbReference>
<dbReference type="AlphaFoldDB" id="A0A0E9NJB6"/>
<dbReference type="OMA" id="FHVDTEI"/>
<comment type="caution">
    <text evidence="12">The sequence shown here is derived from an EMBL/GenBank/DDBJ whole genome shotgun (WGS) entry which is preliminary data.</text>
</comment>
<dbReference type="Proteomes" id="UP000033140">
    <property type="component" value="Unassembled WGS sequence"/>
</dbReference>
<accession>A0A0E9NJB6</accession>
<evidence type="ECO:0000256" key="4">
    <source>
        <dbReference type="ARBA" id="ARBA00015647"/>
    </source>
</evidence>
<evidence type="ECO:0000256" key="10">
    <source>
        <dbReference type="ARBA" id="ARBA00032806"/>
    </source>
</evidence>
<dbReference type="InterPro" id="IPR004821">
    <property type="entry name" value="Cyt_trans-like"/>
</dbReference>
<dbReference type="InterPro" id="IPR042176">
    <property type="entry name" value="Pantoate_ligase_C"/>
</dbReference>
<evidence type="ECO:0000313" key="13">
    <source>
        <dbReference type="Proteomes" id="UP000033140"/>
    </source>
</evidence>